<sequence>MYKKLIGTVTSVKPFRIKFDIDDKVSDRTYPCLESYSPTSGDRVAVLQLDNSYLVLGKEVYYD</sequence>
<accession>A0A8S5T9N6</accession>
<reference evidence="1" key="1">
    <citation type="journal article" date="2021" name="Proc. Natl. Acad. Sci. U.S.A.">
        <title>A Catalog of Tens of Thousands of Viruses from Human Metagenomes Reveals Hidden Associations with Chronic Diseases.</title>
        <authorList>
            <person name="Tisza M.J."/>
            <person name="Buck C.B."/>
        </authorList>
    </citation>
    <scope>NUCLEOTIDE SEQUENCE</scope>
    <source>
        <strain evidence="1">CtGz830</strain>
    </source>
</reference>
<name>A0A8S5T9N6_9CAUD</name>
<organism evidence="1">
    <name type="scientific">Siphoviridae sp. ctGz830</name>
    <dbReference type="NCBI Taxonomy" id="2827825"/>
    <lineage>
        <taxon>Viruses</taxon>
        <taxon>Duplodnaviria</taxon>
        <taxon>Heunggongvirae</taxon>
        <taxon>Uroviricota</taxon>
        <taxon>Caudoviricetes</taxon>
    </lineage>
</organism>
<protein>
    <submittedName>
        <fullName evidence="1">Uncharacterized protein</fullName>
    </submittedName>
</protein>
<proteinExistence type="predicted"/>
<evidence type="ECO:0000313" key="1">
    <source>
        <dbReference type="EMBL" id="DAF59985.1"/>
    </source>
</evidence>
<dbReference type="EMBL" id="BK032780">
    <property type="protein sequence ID" value="DAF59985.1"/>
    <property type="molecule type" value="Genomic_DNA"/>
</dbReference>